<sequence>MHTAVFTTMIALVPLHLLFVSFTLASTVPPVNTVAPNDTCNEYELVGRKDWGAKPPKDVVSMVLPVKYVFIHHTAMSSCTTRDACIKAVKDVQDLHMDGRGWSDAGYNFLVGEDGRAYQVRGWNRTGAHTKSYNDVAVAVSVMGDYTSRLPNQKALDTVQNLLACGVQKGFITPNYELFGHRDVRKTECPGEKFYQYIRTWKHYSTNYPTLHIKRGSATTAFASAKLLTVTLLANGLIILVNL</sequence>
<dbReference type="InterPro" id="IPR006619">
    <property type="entry name" value="PGRP_domain_met/bac"/>
</dbReference>
<proteinExistence type="evidence at transcript level"/>
<evidence type="ECO:0000259" key="5">
    <source>
        <dbReference type="SMART" id="SM00701"/>
    </source>
</evidence>
<dbReference type="CDD" id="cd06583">
    <property type="entry name" value="PGRP"/>
    <property type="match status" value="1"/>
</dbReference>
<dbReference type="InterPro" id="IPR015510">
    <property type="entry name" value="PGRP"/>
</dbReference>
<dbReference type="GO" id="GO:0009253">
    <property type="term" value="P:peptidoglycan catabolic process"/>
    <property type="evidence" value="ECO:0007669"/>
    <property type="project" value="InterPro"/>
</dbReference>
<dbReference type="PANTHER" id="PTHR11022:SF41">
    <property type="entry name" value="PEPTIDOGLYCAN-RECOGNITION PROTEIN LC-RELATED"/>
    <property type="match status" value="1"/>
</dbReference>
<evidence type="ECO:0000256" key="2">
    <source>
        <dbReference type="ARBA" id="ARBA00022859"/>
    </source>
</evidence>
<evidence type="ECO:0000256" key="3">
    <source>
        <dbReference type="SAM" id="SignalP"/>
    </source>
</evidence>
<evidence type="ECO:0000259" key="4">
    <source>
        <dbReference type="SMART" id="SM00644"/>
    </source>
</evidence>
<gene>
    <name evidence="6" type="primary">PGRP3</name>
</gene>
<organism evidence="6">
    <name type="scientific">Euprymna scolopes</name>
    <name type="common">Hawaiian bobtail squid</name>
    <dbReference type="NCBI Taxonomy" id="6613"/>
    <lineage>
        <taxon>Eukaryota</taxon>
        <taxon>Metazoa</taxon>
        <taxon>Spiralia</taxon>
        <taxon>Lophotrochozoa</taxon>
        <taxon>Mollusca</taxon>
        <taxon>Cephalopoda</taxon>
        <taxon>Coleoidea</taxon>
        <taxon>Decapodiformes</taxon>
        <taxon>Sepiida</taxon>
        <taxon>Sepiolidae</taxon>
        <taxon>Sepiolinae</taxon>
        <taxon>Euprymna</taxon>
    </lineage>
</organism>
<feature type="domain" description="Peptidoglycan recognition protein family" evidence="5">
    <location>
        <begin position="43"/>
        <end position="185"/>
    </location>
</feature>
<dbReference type="GO" id="GO:0008745">
    <property type="term" value="F:N-acetylmuramoyl-L-alanine amidase activity"/>
    <property type="evidence" value="ECO:0007669"/>
    <property type="project" value="InterPro"/>
</dbReference>
<evidence type="ECO:0000256" key="1">
    <source>
        <dbReference type="ARBA" id="ARBA00007553"/>
    </source>
</evidence>
<feature type="signal peptide" evidence="3">
    <location>
        <begin position="1"/>
        <end position="25"/>
    </location>
</feature>
<reference evidence="6" key="1">
    <citation type="journal article" date="2005" name="Appl. Environ. Microbiol.">
        <title>Identifying components of the NF-kappaB pathway in the beneficial Euprymna scolopes-Vibrio fischeri light organ symbiosis.</title>
        <authorList>
            <person name="Goodson M.S."/>
            <person name="Kojadinovic M."/>
            <person name="Troll J.V."/>
            <person name="Scheetz T.E."/>
            <person name="Casavant T.L."/>
            <person name="Soares M.B."/>
            <person name="McFall-Ngai M.J."/>
        </authorList>
    </citation>
    <scope>NUCLEOTIDE SEQUENCE</scope>
</reference>
<accession>Q32S44</accession>
<dbReference type="AlphaFoldDB" id="Q32S44"/>
<keyword evidence="3" id="KW-0732">Signal</keyword>
<dbReference type="GO" id="GO:0002376">
    <property type="term" value="P:immune system process"/>
    <property type="evidence" value="ECO:0007669"/>
    <property type="project" value="UniProtKB-KW"/>
</dbReference>
<feature type="chain" id="PRO_5004221293" evidence="3">
    <location>
        <begin position="26"/>
        <end position="243"/>
    </location>
</feature>
<dbReference type="EMBL" id="AY956813">
    <property type="protein sequence ID" value="AAY27975.1"/>
    <property type="molecule type" value="mRNA"/>
</dbReference>
<dbReference type="InterPro" id="IPR002502">
    <property type="entry name" value="Amidase_domain"/>
</dbReference>
<dbReference type="SMART" id="SM00644">
    <property type="entry name" value="Ami_2"/>
    <property type="match status" value="1"/>
</dbReference>
<feature type="domain" description="N-acetylmuramoyl-L-alanine amidase" evidence="4">
    <location>
        <begin position="54"/>
        <end position="191"/>
    </location>
</feature>
<protein>
    <submittedName>
        <fullName evidence="6">Peptidoglycan recognition protein 3</fullName>
    </submittedName>
</protein>
<dbReference type="InterPro" id="IPR036505">
    <property type="entry name" value="Amidase/PGRP_sf"/>
</dbReference>
<dbReference type="Gene3D" id="3.40.80.10">
    <property type="entry name" value="Peptidoglycan recognition protein-like"/>
    <property type="match status" value="1"/>
</dbReference>
<dbReference type="FunFam" id="3.40.80.10:FF:000001">
    <property type="entry name" value="Peptidoglycan recognition protein 1"/>
    <property type="match status" value="1"/>
</dbReference>
<dbReference type="PANTHER" id="PTHR11022">
    <property type="entry name" value="PEPTIDOGLYCAN RECOGNITION PROTEIN"/>
    <property type="match status" value="1"/>
</dbReference>
<dbReference type="SMART" id="SM00701">
    <property type="entry name" value="PGRP"/>
    <property type="match status" value="1"/>
</dbReference>
<name>Q32S44_EUPSC</name>
<evidence type="ECO:0000313" key="6">
    <source>
        <dbReference type="EMBL" id="AAY27975.1"/>
    </source>
</evidence>
<dbReference type="GO" id="GO:0008270">
    <property type="term" value="F:zinc ion binding"/>
    <property type="evidence" value="ECO:0007669"/>
    <property type="project" value="InterPro"/>
</dbReference>
<dbReference type="Pfam" id="PF01510">
    <property type="entry name" value="Amidase_2"/>
    <property type="match status" value="1"/>
</dbReference>
<keyword evidence="2" id="KW-0391">Immunity</keyword>
<comment type="similarity">
    <text evidence="1">Belongs to the N-acetylmuramoyl-L-alanine amidase 2 family.</text>
</comment>
<dbReference type="SUPFAM" id="SSF55846">
    <property type="entry name" value="N-acetylmuramoyl-L-alanine amidase-like"/>
    <property type="match status" value="1"/>
</dbReference>